<dbReference type="HOGENOM" id="CLU_1501742_0_0_6"/>
<accession>B8KR83</accession>
<dbReference type="AlphaFoldDB" id="B8KR83"/>
<dbReference type="STRING" id="565045.NOR51B_68"/>
<organism evidence="1 2">
    <name type="scientific">Luminiphilus syltensis NOR5-1B</name>
    <dbReference type="NCBI Taxonomy" id="565045"/>
    <lineage>
        <taxon>Bacteria</taxon>
        <taxon>Pseudomonadati</taxon>
        <taxon>Pseudomonadota</taxon>
        <taxon>Gammaproteobacteria</taxon>
        <taxon>Cellvibrionales</taxon>
        <taxon>Halieaceae</taxon>
        <taxon>Luminiphilus</taxon>
    </lineage>
</organism>
<dbReference type="Gene3D" id="2.60.450.10">
    <property type="entry name" value="Lipopolysaccharide (LPS) transport protein A like domain"/>
    <property type="match status" value="1"/>
</dbReference>
<reference evidence="2" key="1">
    <citation type="journal article" date="2013" name="BMC Microbiol.">
        <title>Taxonomy and evolution of bacteriochlorophyll a-containing members of the OM60/NOR5 clade of marine gammaproteobacteria: description of Luminiphilus syltensis gen. nov., sp. nov., reclassification of Haliea rubra as Pseudohaliea rubra gen. nov., comb. nov., and emendation of Chromatocurvus halotolerans.</title>
        <authorList>
            <person name="Spring S."/>
            <person name="Riedel T."/>
            <person name="Sproer C."/>
            <person name="Yan S."/>
            <person name="Harder J."/>
            <person name="Fuchs B.M."/>
        </authorList>
    </citation>
    <scope>NUCLEOTIDE SEQUENCE [LARGE SCALE GENOMIC DNA]</scope>
    <source>
        <strain evidence="2">NOR51-B</strain>
    </source>
</reference>
<dbReference type="Pfam" id="PF06835">
    <property type="entry name" value="LptC"/>
    <property type="match status" value="1"/>
</dbReference>
<dbReference type="Proteomes" id="UP000004699">
    <property type="component" value="Unassembled WGS sequence"/>
</dbReference>
<proteinExistence type="predicted"/>
<dbReference type="InterPro" id="IPR010664">
    <property type="entry name" value="LipoPS_assembly_LptC-rel"/>
</dbReference>
<evidence type="ECO:0008006" key="3">
    <source>
        <dbReference type="Google" id="ProtNLM"/>
    </source>
</evidence>
<dbReference type="RefSeq" id="WP_009018879.1">
    <property type="nucleotide sequence ID" value="NZ_DS999411.1"/>
</dbReference>
<name>B8KR83_9GAMM</name>
<dbReference type="NCBIfam" id="TIGR04409">
    <property type="entry name" value="LptC_YrbK"/>
    <property type="match status" value="1"/>
</dbReference>
<evidence type="ECO:0000313" key="1">
    <source>
        <dbReference type="EMBL" id="EED34131.1"/>
    </source>
</evidence>
<dbReference type="OrthoDB" id="5731914at2"/>
<sequence>MRKRFSTLSAIIGIGLIWLTIESTEITWEKQPEPVNPPTESYFEGLDQWRFGVDGTPEQQVVITSGSRPVGRPVRFKGLSFLGSDNKGRYWDIRAGRGVHKIIDDELRLFDGVEIRVPGGGAVLTTPKLMLEPGNQKAYNNSPVELVTETSVTTARGLEIDLYETTAKFLANVETIYEG</sequence>
<dbReference type="InterPro" id="IPR026265">
    <property type="entry name" value="LptC"/>
</dbReference>
<protein>
    <recommendedName>
        <fullName evidence="3">LPS export ABC transporter periplasmic protein LptC</fullName>
    </recommendedName>
</protein>
<gene>
    <name evidence="1" type="ORF">NOR51B_68</name>
</gene>
<dbReference type="EMBL" id="DS999411">
    <property type="protein sequence ID" value="EED34131.1"/>
    <property type="molecule type" value="Genomic_DNA"/>
</dbReference>
<evidence type="ECO:0000313" key="2">
    <source>
        <dbReference type="Proteomes" id="UP000004699"/>
    </source>
</evidence>
<dbReference type="GO" id="GO:0005886">
    <property type="term" value="C:plasma membrane"/>
    <property type="evidence" value="ECO:0007669"/>
    <property type="project" value="InterPro"/>
</dbReference>
<dbReference type="GO" id="GO:0015221">
    <property type="term" value="F:lipopolysaccharide transmembrane transporter activity"/>
    <property type="evidence" value="ECO:0007669"/>
    <property type="project" value="InterPro"/>
</dbReference>
<keyword evidence="2" id="KW-1185">Reference proteome</keyword>